<reference evidence="2 3" key="1">
    <citation type="submission" date="2022-03" db="EMBL/GenBank/DDBJ databases">
        <title>Streptomyces yunnanensis P86,complete genome.</title>
        <authorList>
            <person name="Chen S."/>
            <person name="Zhang Q."/>
        </authorList>
    </citation>
    <scope>NUCLEOTIDE SEQUENCE [LARGE SCALE GENOMIC DNA]</scope>
    <source>
        <strain evidence="2 3">P86</strain>
    </source>
</reference>
<protein>
    <submittedName>
        <fullName evidence="2">Condensation domain-containing protein</fullName>
    </submittedName>
</protein>
<dbReference type="RefSeq" id="WP_275310078.1">
    <property type="nucleotide sequence ID" value="NZ_CP095749.1"/>
</dbReference>
<name>A0ABY8AFI4_9ACTN</name>
<feature type="domain" description="Condensation" evidence="1">
    <location>
        <begin position="3"/>
        <end position="418"/>
    </location>
</feature>
<dbReference type="SUPFAM" id="SSF52777">
    <property type="entry name" value="CoA-dependent acyltransferases"/>
    <property type="match status" value="2"/>
</dbReference>
<dbReference type="PANTHER" id="PTHR45527:SF1">
    <property type="entry name" value="FATTY ACID SYNTHASE"/>
    <property type="match status" value="1"/>
</dbReference>
<dbReference type="Proteomes" id="UP001218629">
    <property type="component" value="Chromosome"/>
</dbReference>
<evidence type="ECO:0000259" key="1">
    <source>
        <dbReference type="Pfam" id="PF00668"/>
    </source>
</evidence>
<dbReference type="InterPro" id="IPR001242">
    <property type="entry name" value="Condensation_dom"/>
</dbReference>
<gene>
    <name evidence="2" type="ORF">MOV08_33815</name>
</gene>
<dbReference type="PANTHER" id="PTHR45527">
    <property type="entry name" value="NONRIBOSOMAL PEPTIDE SYNTHETASE"/>
    <property type="match status" value="1"/>
</dbReference>
<dbReference type="Gene3D" id="3.30.559.30">
    <property type="entry name" value="Nonribosomal peptide synthetase, condensation domain"/>
    <property type="match status" value="1"/>
</dbReference>
<evidence type="ECO:0000313" key="3">
    <source>
        <dbReference type="Proteomes" id="UP001218629"/>
    </source>
</evidence>
<dbReference type="InterPro" id="IPR023213">
    <property type="entry name" value="CAT-like_dom_sf"/>
</dbReference>
<organism evidence="2 3">
    <name type="scientific">Streptomyces yunnanensis</name>
    <dbReference type="NCBI Taxonomy" id="156453"/>
    <lineage>
        <taxon>Bacteria</taxon>
        <taxon>Bacillati</taxon>
        <taxon>Actinomycetota</taxon>
        <taxon>Actinomycetes</taxon>
        <taxon>Kitasatosporales</taxon>
        <taxon>Streptomycetaceae</taxon>
        <taxon>Streptomyces</taxon>
    </lineage>
</organism>
<dbReference type="Gene3D" id="3.30.559.10">
    <property type="entry name" value="Chloramphenicol acetyltransferase-like domain"/>
    <property type="match status" value="1"/>
</dbReference>
<dbReference type="Pfam" id="PF00668">
    <property type="entry name" value="Condensation"/>
    <property type="match status" value="1"/>
</dbReference>
<proteinExistence type="predicted"/>
<dbReference type="EMBL" id="CP095749">
    <property type="protein sequence ID" value="WEB43765.1"/>
    <property type="molecule type" value="Genomic_DNA"/>
</dbReference>
<sequence length="430" mass="47385">MTEQLALTSAQTGVWVAQQLNPDDRCFTFAEYCDIAGPVDPALFAETLREVAAATPALRARFDLGDEGLVQYIEDTVEIPFHHLDLSAEPDPLAAAHRWMTEHQRTTTYDLVKGPLATWALLRLTHRRHLWYRSLHHIVLDGFGYSLIASHAADVYTALASGRPLPPRPAGTLRQVVEADTAYQQSAAFRAAAEFWRTRLAGQTETVSLTDWRPAPTNESLRETARLGPADVTALRSLASRLDVRWPAVVVAAVGVQLHRATGVRRMAVGLPVAARTDTALRQIPAMVSNTVPLRLSLTPDLDFASLIRQAAAEVTTALQHQRYPLERLARDLPQLARNRRQFGPDINLMSFAYRNSYAGSPATVHTLNSGPVQDLTFNVYNRGMEEGMHLALDGNAALYTRWQLADHLDDFVTLLRSAPGLAEAGPIAP</sequence>
<accession>A0ABY8AFI4</accession>
<evidence type="ECO:0000313" key="2">
    <source>
        <dbReference type="EMBL" id="WEB43765.1"/>
    </source>
</evidence>
<keyword evidence="3" id="KW-1185">Reference proteome</keyword>